<dbReference type="SUPFAM" id="SSF53448">
    <property type="entry name" value="Nucleotide-diphospho-sugar transferases"/>
    <property type="match status" value="1"/>
</dbReference>
<keyword evidence="3" id="KW-1185">Reference proteome</keyword>
<dbReference type="Pfam" id="PF00535">
    <property type="entry name" value="Glycos_transf_2"/>
    <property type="match status" value="1"/>
</dbReference>
<evidence type="ECO:0000313" key="2">
    <source>
        <dbReference type="EMBL" id="RKI90299.1"/>
    </source>
</evidence>
<dbReference type="PANTHER" id="PTHR22916">
    <property type="entry name" value="GLYCOSYLTRANSFERASE"/>
    <property type="match status" value="1"/>
</dbReference>
<protein>
    <submittedName>
        <fullName evidence="2">Glycosyltransferase</fullName>
    </submittedName>
</protein>
<accession>A0A3A9AG00</accession>
<feature type="domain" description="Glycosyltransferase 2-like" evidence="1">
    <location>
        <begin position="6"/>
        <end position="127"/>
    </location>
</feature>
<organism evidence="2 3">
    <name type="scientific">Parablautia intestinalis</name>
    <dbReference type="NCBI Taxonomy" id="2320100"/>
    <lineage>
        <taxon>Bacteria</taxon>
        <taxon>Bacillati</taxon>
        <taxon>Bacillota</taxon>
        <taxon>Clostridia</taxon>
        <taxon>Lachnospirales</taxon>
        <taxon>Lachnospiraceae</taxon>
        <taxon>Parablautia</taxon>
    </lineage>
</organism>
<dbReference type="AlphaFoldDB" id="A0A3A9AG00"/>
<dbReference type="GO" id="GO:0016758">
    <property type="term" value="F:hexosyltransferase activity"/>
    <property type="evidence" value="ECO:0007669"/>
    <property type="project" value="UniProtKB-ARBA"/>
</dbReference>
<reference evidence="2 3" key="1">
    <citation type="submission" date="2018-09" db="EMBL/GenBank/DDBJ databases">
        <title>Murine metabolic-syndrome-specific gut microbial biobank.</title>
        <authorList>
            <person name="Liu C."/>
        </authorList>
    </citation>
    <scope>NUCLEOTIDE SEQUENCE [LARGE SCALE GENOMIC DNA]</scope>
    <source>
        <strain evidence="2 3">0.1xD8-82</strain>
    </source>
</reference>
<sequence length="292" mass="34055">MQCFFSILVVCLNAGERLKDTLDSIREQTFRDFEVVVKDGMSGDGSLDYAYRLAQEMEKKESGDESGGEDAGRCRVICRKDEGIYDAMNQAAGAAQGKYLYFLNCGDRFFSRDVLMEMWQFIQGSEKERGIFYGDIYERRTGQVVSSNPHMDAFGCYRNVPCHQACFYSREIVLVHPFEVKYRVRADYEQFLWCFSGYEKRDRLAFAYKEIVIADYEGGGFSETKENRKRSAREHREITGKYMSGGQLFKFRMVMLFTLAPLRTRIAENERTAGAYNRLKQFIYCLRYKMKK</sequence>
<keyword evidence="2" id="KW-0808">Transferase</keyword>
<dbReference type="OrthoDB" id="9810303at2"/>
<evidence type="ECO:0000259" key="1">
    <source>
        <dbReference type="Pfam" id="PF00535"/>
    </source>
</evidence>
<dbReference type="InterPro" id="IPR029044">
    <property type="entry name" value="Nucleotide-diphossugar_trans"/>
</dbReference>
<dbReference type="Proteomes" id="UP000280696">
    <property type="component" value="Unassembled WGS sequence"/>
</dbReference>
<dbReference type="InterPro" id="IPR001173">
    <property type="entry name" value="Glyco_trans_2-like"/>
</dbReference>
<dbReference type="RefSeq" id="WP_120470956.1">
    <property type="nucleotide sequence ID" value="NZ_RAYQ01000015.1"/>
</dbReference>
<dbReference type="EMBL" id="RAYQ01000015">
    <property type="protein sequence ID" value="RKI90299.1"/>
    <property type="molecule type" value="Genomic_DNA"/>
</dbReference>
<proteinExistence type="predicted"/>
<dbReference type="Gene3D" id="3.90.550.10">
    <property type="entry name" value="Spore Coat Polysaccharide Biosynthesis Protein SpsA, Chain A"/>
    <property type="match status" value="1"/>
</dbReference>
<name>A0A3A9AG00_9FIRM</name>
<dbReference type="PANTHER" id="PTHR22916:SF3">
    <property type="entry name" value="UDP-GLCNAC:BETAGAL BETA-1,3-N-ACETYLGLUCOSAMINYLTRANSFERASE-LIKE PROTEIN 1"/>
    <property type="match status" value="1"/>
</dbReference>
<evidence type="ECO:0000313" key="3">
    <source>
        <dbReference type="Proteomes" id="UP000280696"/>
    </source>
</evidence>
<gene>
    <name evidence="2" type="ORF">D7V94_14375</name>
</gene>
<comment type="caution">
    <text evidence="2">The sequence shown here is derived from an EMBL/GenBank/DDBJ whole genome shotgun (WGS) entry which is preliminary data.</text>
</comment>